<organism evidence="2 3">
    <name type="scientific">Escherichia coli</name>
    <dbReference type="NCBI Taxonomy" id="562"/>
    <lineage>
        <taxon>Bacteria</taxon>
        <taxon>Pseudomonadati</taxon>
        <taxon>Pseudomonadota</taxon>
        <taxon>Gammaproteobacteria</taxon>
        <taxon>Enterobacterales</taxon>
        <taxon>Enterobacteriaceae</taxon>
        <taxon>Escherichia</taxon>
    </lineage>
</organism>
<gene>
    <name evidence="2" type="ORF">NCTC10764_06434</name>
</gene>
<evidence type="ECO:0000313" key="2">
    <source>
        <dbReference type="EMBL" id="STE82355.1"/>
    </source>
</evidence>
<proteinExistence type="predicted"/>
<keyword evidence="1" id="KW-0472">Membrane</keyword>
<reference evidence="2 3" key="1">
    <citation type="submission" date="2018-06" db="EMBL/GenBank/DDBJ databases">
        <authorList>
            <consortium name="Pathogen Informatics"/>
            <person name="Doyle S."/>
        </authorList>
    </citation>
    <scope>NUCLEOTIDE SEQUENCE [LARGE SCALE GENOMIC DNA]</scope>
    <source>
        <strain evidence="2 3">NCTC10764</strain>
    </source>
</reference>
<feature type="transmembrane region" description="Helical" evidence="1">
    <location>
        <begin position="20"/>
        <end position="37"/>
    </location>
</feature>
<evidence type="ECO:0000313" key="3">
    <source>
        <dbReference type="Proteomes" id="UP000255201"/>
    </source>
</evidence>
<accession>A0A376KHX5</accession>
<feature type="transmembrane region" description="Helical" evidence="1">
    <location>
        <begin position="43"/>
        <end position="60"/>
    </location>
</feature>
<dbReference type="Proteomes" id="UP000255201">
    <property type="component" value="Unassembled WGS sequence"/>
</dbReference>
<sequence length="171" mass="19274">MSNRYVIEALLRPAVEFNTAVVAATAAGVCVTAPWAVALAPSVSYVTAAGFGVLAAVRFRQGMKIIRYRRNLRRLPRYVMSTRQIPVSRQRLFLGRGFRWTQKHTQRLQDTLRPEVAHYLLPGGLYRAARWLEMKTEHRLPGLGQWLRRDSPLNPVRPLPPVGGNPALHGI</sequence>
<evidence type="ECO:0000256" key="1">
    <source>
        <dbReference type="SAM" id="Phobius"/>
    </source>
</evidence>
<protein>
    <submittedName>
        <fullName evidence="2">Putative plasmid transfer protein</fullName>
    </submittedName>
</protein>
<dbReference type="EMBL" id="UFZL01000007">
    <property type="protein sequence ID" value="STE82355.1"/>
    <property type="molecule type" value="Genomic_DNA"/>
</dbReference>
<keyword evidence="1" id="KW-1133">Transmembrane helix</keyword>
<keyword evidence="1" id="KW-0812">Transmembrane</keyword>
<name>A0A376KHX5_ECOLX</name>
<dbReference type="AlphaFoldDB" id="A0A376KHX5"/>